<reference evidence="2" key="1">
    <citation type="submission" date="2018-05" db="EMBL/GenBank/DDBJ databases">
        <authorList>
            <person name="Lanie J.A."/>
            <person name="Ng W.-L."/>
            <person name="Kazmierczak K.M."/>
            <person name="Andrzejewski T.M."/>
            <person name="Davidsen T.M."/>
            <person name="Wayne K.J."/>
            <person name="Tettelin H."/>
            <person name="Glass J.I."/>
            <person name="Rusch D."/>
            <person name="Podicherti R."/>
            <person name="Tsui H.-C.T."/>
            <person name="Winkler M.E."/>
        </authorList>
    </citation>
    <scope>NUCLEOTIDE SEQUENCE</scope>
</reference>
<dbReference type="GO" id="GO:0016209">
    <property type="term" value="F:antioxidant activity"/>
    <property type="evidence" value="ECO:0007669"/>
    <property type="project" value="InterPro"/>
</dbReference>
<dbReference type="Gene3D" id="3.40.30.10">
    <property type="entry name" value="Glutaredoxin"/>
    <property type="match status" value="1"/>
</dbReference>
<dbReference type="EMBL" id="UINC01002512">
    <property type="protein sequence ID" value="SUZ97468.1"/>
    <property type="molecule type" value="Genomic_DNA"/>
</dbReference>
<dbReference type="PANTHER" id="PTHR42852">
    <property type="entry name" value="THIOL:DISULFIDE INTERCHANGE PROTEIN DSBE"/>
    <property type="match status" value="1"/>
</dbReference>
<dbReference type="SUPFAM" id="SSF52833">
    <property type="entry name" value="Thioredoxin-like"/>
    <property type="match status" value="1"/>
</dbReference>
<gene>
    <name evidence="2" type="ORF">METZ01_LOCUS50322</name>
</gene>
<proteinExistence type="predicted"/>
<dbReference type="InterPro" id="IPR050553">
    <property type="entry name" value="Thioredoxin_ResA/DsbE_sf"/>
</dbReference>
<sequence>MMTTPVYIFAQNDKKPAKPEIVELQIGDEAPRFALRTLDGKYELLTRWTGENLSRPASQPTRHVVLVSFFATWCQPCMKELPHLENLWQKYQDQEVRIFLVDITDATRSVPQYADAPKPEPFLKERGLTMPLLLDTYGMAMERYVPDKMLPRLFVLNKYRTIKLIKRGFHEGEDFEGELSALIDELLEEDEDKKSE</sequence>
<dbReference type="InterPro" id="IPR000866">
    <property type="entry name" value="AhpC/TSA"/>
</dbReference>
<feature type="domain" description="Thioredoxin" evidence="1">
    <location>
        <begin position="24"/>
        <end position="188"/>
    </location>
</feature>
<dbReference type="Pfam" id="PF00578">
    <property type="entry name" value="AhpC-TSA"/>
    <property type="match status" value="1"/>
</dbReference>
<dbReference type="GO" id="GO:0016491">
    <property type="term" value="F:oxidoreductase activity"/>
    <property type="evidence" value="ECO:0007669"/>
    <property type="project" value="InterPro"/>
</dbReference>
<dbReference type="InterPro" id="IPR036249">
    <property type="entry name" value="Thioredoxin-like_sf"/>
</dbReference>
<dbReference type="PROSITE" id="PS51352">
    <property type="entry name" value="THIOREDOXIN_2"/>
    <property type="match status" value="1"/>
</dbReference>
<organism evidence="2">
    <name type="scientific">marine metagenome</name>
    <dbReference type="NCBI Taxonomy" id="408172"/>
    <lineage>
        <taxon>unclassified sequences</taxon>
        <taxon>metagenomes</taxon>
        <taxon>ecological metagenomes</taxon>
    </lineage>
</organism>
<evidence type="ECO:0000259" key="1">
    <source>
        <dbReference type="PROSITE" id="PS51352"/>
    </source>
</evidence>
<accession>A0A381S2C9</accession>
<dbReference type="PANTHER" id="PTHR42852:SF13">
    <property type="entry name" value="PROTEIN DIPZ"/>
    <property type="match status" value="1"/>
</dbReference>
<dbReference type="InterPro" id="IPR013766">
    <property type="entry name" value="Thioredoxin_domain"/>
</dbReference>
<protein>
    <recommendedName>
        <fullName evidence="1">Thioredoxin domain-containing protein</fullName>
    </recommendedName>
</protein>
<dbReference type="CDD" id="cd02966">
    <property type="entry name" value="TlpA_like_family"/>
    <property type="match status" value="1"/>
</dbReference>
<name>A0A381S2C9_9ZZZZ</name>
<dbReference type="AlphaFoldDB" id="A0A381S2C9"/>
<evidence type="ECO:0000313" key="2">
    <source>
        <dbReference type="EMBL" id="SUZ97468.1"/>
    </source>
</evidence>